<organism evidence="1 2">
    <name type="scientific">Holtiella tumoricola</name>
    <dbReference type="NCBI Taxonomy" id="3018743"/>
    <lineage>
        <taxon>Bacteria</taxon>
        <taxon>Bacillati</taxon>
        <taxon>Bacillota</taxon>
        <taxon>Clostridia</taxon>
        <taxon>Lachnospirales</taxon>
        <taxon>Cellulosilyticaceae</taxon>
        <taxon>Holtiella</taxon>
    </lineage>
</organism>
<accession>A0AA42DRZ6</accession>
<gene>
    <name evidence="1" type="ORF">PBV87_21035</name>
</gene>
<comment type="caution">
    <text evidence="1">The sequence shown here is derived from an EMBL/GenBank/DDBJ whole genome shotgun (WGS) entry which is preliminary data.</text>
</comment>
<name>A0AA42DRZ6_9FIRM</name>
<dbReference type="AlphaFoldDB" id="A0AA42DRZ6"/>
<proteinExistence type="predicted"/>
<evidence type="ECO:0000313" key="1">
    <source>
        <dbReference type="EMBL" id="MDA3733963.1"/>
    </source>
</evidence>
<evidence type="ECO:0000313" key="2">
    <source>
        <dbReference type="Proteomes" id="UP001169242"/>
    </source>
</evidence>
<dbReference type="EMBL" id="JAQIFT010000069">
    <property type="protein sequence ID" value="MDA3733963.1"/>
    <property type="molecule type" value="Genomic_DNA"/>
</dbReference>
<keyword evidence="2" id="KW-1185">Reference proteome</keyword>
<reference evidence="1" key="1">
    <citation type="journal article" date="2023" name="Int. J. Syst. Evol. Microbiol.">
        <title>&lt;i&gt;Holtiella tumoricola&lt;/i&gt; gen. nov. sp. nov., isolated from a human clinical sample.</title>
        <authorList>
            <person name="Allen-Vercoe E."/>
            <person name="Daigneault M.C."/>
            <person name="Vancuren S.J."/>
            <person name="Cochrane K."/>
            <person name="O'Neal L.L."/>
            <person name="Sankaranarayanan K."/>
            <person name="Lawson P.A."/>
        </authorList>
    </citation>
    <scope>NUCLEOTIDE SEQUENCE</scope>
    <source>
        <strain evidence="1">CC70A</strain>
    </source>
</reference>
<sequence length="339" mass="39291">MDADRIVQLFRQQIDNLTKQERDILAITHCYWLGVKHATQELFESVIDIEELNSYEQVVEIGTMILEAHVKKVVFSGFAAGWNTLCSYLKQQQPNIQITIFWHGNTTHMYEEYSWVRHYEIIQLAKDHHIDQLAFAKESMCEVYNKLGISVIHLKNHVKKKDIKVEYANRDSFNPIAPIQIGIYASGETWAKNAYTQIAASSLFHQPQISLIPSNDRMISFAKQLGVTILNHAMRLSREALLQQLSMNRINFYVTFTECAPLLPLESLNQGVICLTGNNHHYFEGHPLKNWLVVEEMDNAPAIYRKAVKALEHEAEILSLYEEWYEENEKQVLESLKQI</sequence>
<dbReference type="RefSeq" id="WP_271013628.1">
    <property type="nucleotide sequence ID" value="NZ_JAQIFT010000069.1"/>
</dbReference>
<dbReference type="Proteomes" id="UP001169242">
    <property type="component" value="Unassembled WGS sequence"/>
</dbReference>
<protein>
    <submittedName>
        <fullName evidence="1">Uncharacterized protein</fullName>
    </submittedName>
</protein>